<evidence type="ECO:0000313" key="2">
    <source>
        <dbReference type="Proteomes" id="UP000620124"/>
    </source>
</evidence>
<evidence type="ECO:0000313" key="1">
    <source>
        <dbReference type="EMBL" id="KAF7360009.1"/>
    </source>
</evidence>
<sequence length="100" mass="11361">MTENETRDDPVHNFLMEAYNITTQAQFIIDSLPNAEFPAVERSSHQLKAIQQILCTIEDPQLTDEALEDFIVNTPPPPATFLSKEYTGNPGRPHYVLDMQ</sequence>
<protein>
    <submittedName>
        <fullName evidence="1">Integrase catalytic domain-containing protein</fullName>
    </submittedName>
</protein>
<dbReference type="AlphaFoldDB" id="A0A8H7D2T4"/>
<name>A0A8H7D2T4_9AGAR</name>
<dbReference type="EMBL" id="JACAZI010000005">
    <property type="protein sequence ID" value="KAF7360009.1"/>
    <property type="molecule type" value="Genomic_DNA"/>
</dbReference>
<dbReference type="OrthoDB" id="2686689at2759"/>
<accession>A0A8H7D2T4</accession>
<reference evidence="1" key="1">
    <citation type="submission" date="2020-05" db="EMBL/GenBank/DDBJ databases">
        <title>Mycena genomes resolve the evolution of fungal bioluminescence.</title>
        <authorList>
            <person name="Tsai I.J."/>
        </authorList>
    </citation>
    <scope>NUCLEOTIDE SEQUENCE</scope>
    <source>
        <strain evidence="1">CCC161011</strain>
    </source>
</reference>
<comment type="caution">
    <text evidence="1">The sequence shown here is derived from an EMBL/GenBank/DDBJ whole genome shotgun (WGS) entry which is preliminary data.</text>
</comment>
<organism evidence="1 2">
    <name type="scientific">Mycena venus</name>
    <dbReference type="NCBI Taxonomy" id="2733690"/>
    <lineage>
        <taxon>Eukaryota</taxon>
        <taxon>Fungi</taxon>
        <taxon>Dikarya</taxon>
        <taxon>Basidiomycota</taxon>
        <taxon>Agaricomycotina</taxon>
        <taxon>Agaricomycetes</taxon>
        <taxon>Agaricomycetidae</taxon>
        <taxon>Agaricales</taxon>
        <taxon>Marasmiineae</taxon>
        <taxon>Mycenaceae</taxon>
        <taxon>Mycena</taxon>
    </lineage>
</organism>
<dbReference type="Proteomes" id="UP000620124">
    <property type="component" value="Unassembled WGS sequence"/>
</dbReference>
<proteinExistence type="predicted"/>
<gene>
    <name evidence="1" type="ORF">MVEN_00728500</name>
</gene>
<keyword evidence="2" id="KW-1185">Reference proteome</keyword>